<dbReference type="EMBL" id="CP001029">
    <property type="protein sequence ID" value="ACB80875.1"/>
    <property type="molecule type" value="Genomic_DNA"/>
</dbReference>
<accession>B1ZD06</accession>
<evidence type="ECO:0000313" key="2">
    <source>
        <dbReference type="Proteomes" id="UP000007136"/>
    </source>
</evidence>
<gene>
    <name evidence="1" type="ordered locus">Mpop_2720</name>
</gene>
<sequence>MDAVKPGSWITYAEGAELLGISYGTFGARARRAQLKSRVEAGSLQVCLTAAFLSQYVQQPQAPAPDSNAGIASWLDGLADRADASAEDLAREAGEMNAVGEDRAGAAGLSAAVVMGCLALLLRAGAETLSAPQEDASDVR</sequence>
<dbReference type="HOGENOM" id="CLU_1832821_0_0_5"/>
<dbReference type="STRING" id="441620.Mpop_2720"/>
<organism evidence="1 2">
    <name type="scientific">Methylorubrum populi (strain ATCC BAA-705 / NCIMB 13946 / BJ001)</name>
    <name type="common">Methylobacterium populi</name>
    <dbReference type="NCBI Taxonomy" id="441620"/>
    <lineage>
        <taxon>Bacteria</taxon>
        <taxon>Pseudomonadati</taxon>
        <taxon>Pseudomonadota</taxon>
        <taxon>Alphaproteobacteria</taxon>
        <taxon>Hyphomicrobiales</taxon>
        <taxon>Methylobacteriaceae</taxon>
        <taxon>Methylorubrum</taxon>
    </lineage>
</organism>
<dbReference type="KEGG" id="mpo:Mpop_2720"/>
<name>B1ZD06_METPB</name>
<protein>
    <submittedName>
        <fullName evidence="1">Uncharacterized protein</fullName>
    </submittedName>
</protein>
<evidence type="ECO:0000313" key="1">
    <source>
        <dbReference type="EMBL" id="ACB80875.1"/>
    </source>
</evidence>
<dbReference type="Proteomes" id="UP000007136">
    <property type="component" value="Chromosome"/>
</dbReference>
<reference evidence="1" key="1">
    <citation type="submission" date="2008-04" db="EMBL/GenBank/DDBJ databases">
        <title>Complete sequence of chromosome of Methylobacterium populi BJ001.</title>
        <authorList>
            <consortium name="US DOE Joint Genome Institute"/>
            <person name="Copeland A."/>
            <person name="Lucas S."/>
            <person name="Lapidus A."/>
            <person name="Glavina del Rio T."/>
            <person name="Dalin E."/>
            <person name="Tice H."/>
            <person name="Bruce D."/>
            <person name="Goodwin L."/>
            <person name="Pitluck S."/>
            <person name="Chertkov O."/>
            <person name="Brettin T."/>
            <person name="Detter J.C."/>
            <person name="Han C."/>
            <person name="Kuske C.R."/>
            <person name="Schmutz J."/>
            <person name="Larimer F."/>
            <person name="Land M."/>
            <person name="Hauser L."/>
            <person name="Kyrpides N."/>
            <person name="Mikhailova N."/>
            <person name="Marx C."/>
            <person name="Richardson P."/>
        </authorList>
    </citation>
    <scope>NUCLEOTIDE SEQUENCE [LARGE SCALE GENOMIC DNA]</scope>
    <source>
        <strain evidence="1">BJ001</strain>
    </source>
</reference>
<dbReference type="AlphaFoldDB" id="B1ZD06"/>
<dbReference type="RefSeq" id="WP_012454597.1">
    <property type="nucleotide sequence ID" value="NC_010725.1"/>
</dbReference>
<proteinExistence type="predicted"/>